<feature type="domain" description="STAS" evidence="4">
    <location>
        <begin position="19"/>
        <end position="108"/>
    </location>
</feature>
<keyword evidence="3" id="KW-0472">Membrane</keyword>
<dbReference type="CDD" id="cd07043">
    <property type="entry name" value="STAS_anti-anti-sigma_factors"/>
    <property type="match status" value="1"/>
</dbReference>
<feature type="transmembrane region" description="Helical" evidence="3">
    <location>
        <begin position="53"/>
        <end position="74"/>
    </location>
</feature>
<dbReference type="InterPro" id="IPR002645">
    <property type="entry name" value="STAS_dom"/>
</dbReference>
<dbReference type="SUPFAM" id="SSF52091">
    <property type="entry name" value="SpoIIaa-like"/>
    <property type="match status" value="1"/>
</dbReference>
<evidence type="ECO:0000256" key="2">
    <source>
        <dbReference type="RuleBase" id="RU003749"/>
    </source>
</evidence>
<comment type="caution">
    <text evidence="5">The sequence shown here is derived from an EMBL/GenBank/DDBJ whole genome shotgun (WGS) entry which is preliminary data.</text>
</comment>
<keyword evidence="6" id="KW-1185">Reference proteome</keyword>
<evidence type="ECO:0000313" key="6">
    <source>
        <dbReference type="Proteomes" id="UP001373496"/>
    </source>
</evidence>
<evidence type="ECO:0000313" key="5">
    <source>
        <dbReference type="EMBL" id="MEI4278800.1"/>
    </source>
</evidence>
<evidence type="ECO:0000259" key="4">
    <source>
        <dbReference type="PROSITE" id="PS50801"/>
    </source>
</evidence>
<dbReference type="InterPro" id="IPR036513">
    <property type="entry name" value="STAS_dom_sf"/>
</dbReference>
<keyword evidence="3" id="KW-0812">Transmembrane</keyword>
<gene>
    <name evidence="5" type="ORF">UXQ13_10015</name>
</gene>
<dbReference type="PROSITE" id="PS50801">
    <property type="entry name" value="STAS"/>
    <property type="match status" value="1"/>
</dbReference>
<evidence type="ECO:0000256" key="3">
    <source>
        <dbReference type="SAM" id="Phobius"/>
    </source>
</evidence>
<dbReference type="Proteomes" id="UP001373496">
    <property type="component" value="Unassembled WGS sequence"/>
</dbReference>
<accession>A0ABU8E5J6</accession>
<dbReference type="Gene3D" id="3.30.750.24">
    <property type="entry name" value="STAS domain"/>
    <property type="match status" value="1"/>
</dbReference>
<dbReference type="NCBIfam" id="TIGR00377">
    <property type="entry name" value="ant_ant_sig"/>
    <property type="match status" value="1"/>
</dbReference>
<reference evidence="5 6" key="1">
    <citation type="submission" date="2024-03" db="EMBL/GenBank/DDBJ databases">
        <title>Draft genome sequence of Klenkia terrae.</title>
        <authorList>
            <person name="Duangmal K."/>
            <person name="Chantavorakit T."/>
        </authorList>
    </citation>
    <scope>NUCLEOTIDE SEQUENCE [LARGE SCALE GENOMIC DNA]</scope>
    <source>
        <strain evidence="5 6">JCM 17786</strain>
    </source>
</reference>
<sequence length="148" mass="15967">MPSPDLLLEVVVLPMDDSGRVVVKAVGEVDAYSAPLLRAAIMIALRRRGLQTLIVNLCGINFMGAAGATCLAMADRRSRARGVRMVVSHRGQRALMRPLQLTGLLRLLAPESRAEPGMWPRPKVPGQARPMTAVAAAPRLRLTQLGAR</sequence>
<dbReference type="RefSeq" id="WP_225235888.1">
    <property type="nucleotide sequence ID" value="NZ_JBAPLV010000009.1"/>
</dbReference>
<organism evidence="5 6">
    <name type="scientific">Klenkia terrae</name>
    <dbReference type="NCBI Taxonomy" id="1052259"/>
    <lineage>
        <taxon>Bacteria</taxon>
        <taxon>Bacillati</taxon>
        <taxon>Actinomycetota</taxon>
        <taxon>Actinomycetes</taxon>
        <taxon>Geodermatophilales</taxon>
        <taxon>Geodermatophilaceae</taxon>
        <taxon>Klenkia</taxon>
    </lineage>
</organism>
<evidence type="ECO:0000256" key="1">
    <source>
        <dbReference type="ARBA" id="ARBA00009013"/>
    </source>
</evidence>
<name>A0ABU8E5J6_9ACTN</name>
<protein>
    <recommendedName>
        <fullName evidence="2">Anti-sigma factor antagonist</fullName>
    </recommendedName>
</protein>
<comment type="similarity">
    <text evidence="1 2">Belongs to the anti-sigma-factor antagonist family.</text>
</comment>
<proteinExistence type="inferred from homology"/>
<dbReference type="InterPro" id="IPR003658">
    <property type="entry name" value="Anti-sigma_ant"/>
</dbReference>
<dbReference type="Pfam" id="PF01740">
    <property type="entry name" value="STAS"/>
    <property type="match status" value="1"/>
</dbReference>
<dbReference type="EMBL" id="JBAPLV010000009">
    <property type="protein sequence ID" value="MEI4278800.1"/>
    <property type="molecule type" value="Genomic_DNA"/>
</dbReference>
<keyword evidence="3" id="KW-1133">Transmembrane helix</keyword>